<gene>
    <name evidence="2" type="ORF">QN277_000701</name>
    <name evidence="1" type="ORF">QN277_020125</name>
</gene>
<dbReference type="EMBL" id="JAWXYG010000005">
    <property type="protein sequence ID" value="KAK4271425.1"/>
    <property type="molecule type" value="Genomic_DNA"/>
</dbReference>
<comment type="caution">
    <text evidence="1">The sequence shown here is derived from an EMBL/GenBank/DDBJ whole genome shotgun (WGS) entry which is preliminary data.</text>
</comment>
<protein>
    <submittedName>
        <fullName evidence="1">Uncharacterized protein</fullName>
    </submittedName>
</protein>
<proteinExistence type="predicted"/>
<evidence type="ECO:0000313" key="3">
    <source>
        <dbReference type="Proteomes" id="UP001293593"/>
    </source>
</evidence>
<evidence type="ECO:0000313" key="1">
    <source>
        <dbReference type="EMBL" id="KAK4271425.1"/>
    </source>
</evidence>
<sequence>MAFLNKTRVIPTEK</sequence>
<evidence type="ECO:0000313" key="2">
    <source>
        <dbReference type="EMBL" id="KAK4283784.1"/>
    </source>
</evidence>
<name>A0AAE1JJ37_9FABA</name>
<accession>A0AAE1JJ37</accession>
<dbReference type="EMBL" id="JAWXYG010000001">
    <property type="protein sequence ID" value="KAK4283784.1"/>
    <property type="molecule type" value="Genomic_DNA"/>
</dbReference>
<keyword evidence="3" id="KW-1185">Reference proteome</keyword>
<organism evidence="1 3">
    <name type="scientific">Acacia crassicarpa</name>
    <name type="common">northern wattle</name>
    <dbReference type="NCBI Taxonomy" id="499986"/>
    <lineage>
        <taxon>Eukaryota</taxon>
        <taxon>Viridiplantae</taxon>
        <taxon>Streptophyta</taxon>
        <taxon>Embryophyta</taxon>
        <taxon>Tracheophyta</taxon>
        <taxon>Spermatophyta</taxon>
        <taxon>Magnoliopsida</taxon>
        <taxon>eudicotyledons</taxon>
        <taxon>Gunneridae</taxon>
        <taxon>Pentapetalae</taxon>
        <taxon>rosids</taxon>
        <taxon>fabids</taxon>
        <taxon>Fabales</taxon>
        <taxon>Fabaceae</taxon>
        <taxon>Caesalpinioideae</taxon>
        <taxon>mimosoid clade</taxon>
        <taxon>Acacieae</taxon>
        <taxon>Acacia</taxon>
    </lineage>
</organism>
<reference evidence="1" key="1">
    <citation type="submission" date="2023-10" db="EMBL/GenBank/DDBJ databases">
        <title>Chromosome-level genome of the transformable northern wattle, Acacia crassicarpa.</title>
        <authorList>
            <person name="Massaro I."/>
            <person name="Sinha N.R."/>
            <person name="Poethig S."/>
            <person name="Leichty A.R."/>
        </authorList>
    </citation>
    <scope>NUCLEOTIDE SEQUENCE</scope>
    <source>
        <strain evidence="1">Acra3RX</strain>
        <tissue evidence="1">Leaf</tissue>
    </source>
</reference>
<dbReference type="Proteomes" id="UP001293593">
    <property type="component" value="Unassembled WGS sequence"/>
</dbReference>